<dbReference type="VEuPathDB" id="ToxoDB:TGP89_255510"/>
<dbReference type="Gene3D" id="1.10.10.1440">
    <property type="entry name" value="PHAX RNA-binding domain"/>
    <property type="match status" value="1"/>
</dbReference>
<dbReference type="InterPro" id="IPR002110">
    <property type="entry name" value="Ankyrin_rpt"/>
</dbReference>
<feature type="repeat" description="ANK" evidence="3">
    <location>
        <begin position="543"/>
        <end position="575"/>
    </location>
</feature>
<feature type="region of interest" description="Disordered" evidence="4">
    <location>
        <begin position="1"/>
        <end position="20"/>
    </location>
</feature>
<dbReference type="SUPFAM" id="SSF48403">
    <property type="entry name" value="Ankyrin repeat"/>
    <property type="match status" value="1"/>
</dbReference>
<feature type="compositionally biased region" description="Low complexity" evidence="4">
    <location>
        <begin position="878"/>
        <end position="889"/>
    </location>
</feature>
<feature type="domain" description="Phosphorylated adapter RNA export protein RNA-binding" evidence="5">
    <location>
        <begin position="670"/>
        <end position="735"/>
    </location>
</feature>
<dbReference type="OrthoDB" id="285735at2759"/>
<feature type="region of interest" description="Disordered" evidence="4">
    <location>
        <begin position="202"/>
        <end position="339"/>
    </location>
</feature>
<feature type="compositionally biased region" description="Basic and acidic residues" evidence="4">
    <location>
        <begin position="1051"/>
        <end position="1063"/>
    </location>
</feature>
<feature type="repeat" description="ANK" evidence="3">
    <location>
        <begin position="342"/>
        <end position="374"/>
    </location>
</feature>
<dbReference type="Proteomes" id="UP000028828">
    <property type="component" value="Unassembled WGS sequence"/>
</dbReference>
<evidence type="ECO:0000256" key="4">
    <source>
        <dbReference type="SAM" id="MobiDB-lite"/>
    </source>
</evidence>
<feature type="region of interest" description="Disordered" evidence="4">
    <location>
        <begin position="452"/>
        <end position="498"/>
    </location>
</feature>
<dbReference type="InterPro" id="IPR019385">
    <property type="entry name" value="PHAX_RNA-binding_domain"/>
</dbReference>
<feature type="compositionally biased region" description="Basic and acidic residues" evidence="4">
    <location>
        <begin position="1078"/>
        <end position="1092"/>
    </location>
</feature>
<name>A0A086L1P2_TOXGO</name>
<feature type="region of interest" description="Disordered" evidence="4">
    <location>
        <begin position="860"/>
        <end position="889"/>
    </location>
</feature>
<proteinExistence type="predicted"/>
<evidence type="ECO:0000313" key="6">
    <source>
        <dbReference type="EMBL" id="KFG50560.1"/>
    </source>
</evidence>
<feature type="compositionally biased region" description="Low complexity" evidence="4">
    <location>
        <begin position="909"/>
        <end position="918"/>
    </location>
</feature>
<feature type="repeat" description="ANK" evidence="3">
    <location>
        <begin position="410"/>
        <end position="437"/>
    </location>
</feature>
<feature type="compositionally biased region" description="Basic residues" evidence="4">
    <location>
        <begin position="757"/>
        <end position="766"/>
    </location>
</feature>
<dbReference type="Pfam" id="PF12796">
    <property type="entry name" value="Ank_2"/>
    <property type="match status" value="2"/>
</dbReference>
<dbReference type="InterPro" id="IPR038092">
    <property type="entry name" value="PHAX_RNA-binding_sf"/>
</dbReference>
<feature type="compositionally biased region" description="Low complexity" evidence="4">
    <location>
        <begin position="313"/>
        <end position="331"/>
    </location>
</feature>
<feature type="region of interest" description="Disordered" evidence="4">
    <location>
        <begin position="757"/>
        <end position="847"/>
    </location>
</feature>
<dbReference type="PROSITE" id="PS50088">
    <property type="entry name" value="ANK_REPEAT"/>
    <property type="match status" value="5"/>
</dbReference>
<feature type="compositionally biased region" description="Low complexity" evidence="4">
    <location>
        <begin position="28"/>
        <end position="81"/>
    </location>
</feature>
<feature type="compositionally biased region" description="Polar residues" evidence="4">
    <location>
        <begin position="826"/>
        <end position="847"/>
    </location>
</feature>
<feature type="compositionally biased region" description="Basic and acidic residues" evidence="4">
    <location>
        <begin position="484"/>
        <end position="494"/>
    </location>
</feature>
<feature type="compositionally biased region" description="Basic and acidic residues" evidence="4">
    <location>
        <begin position="1110"/>
        <end position="1123"/>
    </location>
</feature>
<evidence type="ECO:0000256" key="2">
    <source>
        <dbReference type="ARBA" id="ARBA00023043"/>
    </source>
</evidence>
<feature type="compositionally biased region" description="Basic and acidic residues" evidence="4">
    <location>
        <begin position="83"/>
        <end position="92"/>
    </location>
</feature>
<protein>
    <submittedName>
        <fullName evidence="6">Ankyrin repeat-containing protein</fullName>
    </submittedName>
</protein>
<sequence length="1161" mass="123217">MAPHLLLPSCSSPCRPAGSPETAEALLAAATKSKSASKSPPAASSFSLAPEASDAKPDAPMASCPPSDAACPAAAPAASPPDENPRRTRAKPDVTPTACSAGELPRPAAAPAFPSGSEVVTRFEPDAQIAEALLNGYRLSEDTAGDADFTFPLDFQMPLNYEIYSFISQCLNATQLKQSLSEQGADAVPAVAKSLLAAGLAKAREERRGGSCARERRESAERTPKRTEEMSGQRKEPEENAWPTLEAGAATQRRQLEKENNERGQPARPATGKQSKCRKQWKVKEQNDREETPAASAPAETPGAPVSSDSASPQTAQPAALLGPAPLASPTVRAPPGLSGPDVNTALLRAAFLGREDIVDLCLKRGGDVSFSDRVGRSALHYGAATGTERIVRKLLEAGGAKNINQRDRKHWTPLLIAVTKTHSACVRLLLEKGAEVGATLCHRCAPCRSSAQRAPETRESEKSEKDGQAKDAADAADAAEANASEKAEAKTDVKPSACGAGEAEGPIQTWSAAIHFAAIKGNIEISKLLLDYGATVNDLDSDKRPPLHYAACRDNSHYVSWLLARGARLDLFDANGRSALHAAAIKGQLQNAQSILEAADPVTALLLLRRKDKWDITPAQLAKLHGQNGAFLLLKSYADQLEATLGEHAALIEPETADACLLNQTITEVLATGMQEVKKNKLERTVARLGTVTCLKAYQKTMMVQGMGGMLVADGSRPKTAGGVFFTLLREMARQGEISRDDLVYIEMEDGEAKKALRRRARQKHSSSSGAEAAPRLPHRTPAAASGRENRQLAGNSTRPMNAPEGARGPASRRPGGKQRPEGSAKTQESVQTSHPSQGNSSTSRKNSVGFFVSAKNFSKPAVPPRLAPSAAKTRPGSALSSKSSGASTVGGCAYTPLAMAIDAETLSSNSSSRGSSPQQQTPTNFPAVGSFVGSQPQGFLPFSMYPVYPFWPMGFPTPLSPPPVMGASLAGKEDAPSFFSTPSFYPQAPGASAFFRGEKGDGHKKKASGLVPNFAPFFPGAPGMYVHPREESDAQAASRKKGKSQRKKGREEEETKREEAAGRVNAEADGVSCEGQGEKEANERTVEAPRARIPQEQNARPNVSVEKPPSRDKGADEDGWKVVKSRHEKRTHEPGNARGRGGRGRSDRARGRGGRRSPE</sequence>
<feature type="compositionally biased region" description="Basic and acidic residues" evidence="4">
    <location>
        <begin position="282"/>
        <end position="292"/>
    </location>
</feature>
<dbReference type="PANTHER" id="PTHR24198">
    <property type="entry name" value="ANKYRIN REPEAT AND PROTEIN KINASE DOMAIN-CONTAINING PROTEIN"/>
    <property type="match status" value="1"/>
</dbReference>
<feature type="region of interest" description="Disordered" evidence="4">
    <location>
        <begin position="1024"/>
        <end position="1161"/>
    </location>
</feature>
<accession>A0A086L1P2</accession>
<evidence type="ECO:0000256" key="1">
    <source>
        <dbReference type="ARBA" id="ARBA00022737"/>
    </source>
</evidence>
<evidence type="ECO:0000256" key="3">
    <source>
        <dbReference type="PROSITE-ProRule" id="PRU00023"/>
    </source>
</evidence>
<comment type="caution">
    <text evidence="6">The sequence shown here is derived from an EMBL/GenBank/DDBJ whole genome shotgun (WGS) entry which is preliminary data.</text>
</comment>
<dbReference type="AlphaFoldDB" id="A0A086L1P2"/>
<organism evidence="6 7">
    <name type="scientific">Toxoplasma gondii p89</name>
    <dbReference type="NCBI Taxonomy" id="943119"/>
    <lineage>
        <taxon>Eukaryota</taxon>
        <taxon>Sar</taxon>
        <taxon>Alveolata</taxon>
        <taxon>Apicomplexa</taxon>
        <taxon>Conoidasida</taxon>
        <taxon>Coccidia</taxon>
        <taxon>Eucoccidiorida</taxon>
        <taxon>Eimeriorina</taxon>
        <taxon>Sarcocystidae</taxon>
        <taxon>Toxoplasma</taxon>
    </lineage>
</organism>
<feature type="compositionally biased region" description="Basic and acidic residues" evidence="4">
    <location>
        <begin position="456"/>
        <end position="474"/>
    </location>
</feature>
<feature type="compositionally biased region" description="Basic residues" evidence="4">
    <location>
        <begin position="1040"/>
        <end position="1050"/>
    </location>
</feature>
<feature type="region of interest" description="Disordered" evidence="4">
    <location>
        <begin position="28"/>
        <end position="113"/>
    </location>
</feature>
<dbReference type="PROSITE" id="PS50297">
    <property type="entry name" value="ANK_REP_REGION"/>
    <property type="match status" value="4"/>
</dbReference>
<feature type="repeat" description="ANK" evidence="3">
    <location>
        <begin position="510"/>
        <end position="542"/>
    </location>
</feature>
<dbReference type="Gene3D" id="1.25.40.20">
    <property type="entry name" value="Ankyrin repeat-containing domain"/>
    <property type="match status" value="2"/>
</dbReference>
<gene>
    <name evidence="6" type="ORF">TGP89_255510</name>
</gene>
<keyword evidence="2 3" id="KW-0040">ANK repeat</keyword>
<feature type="compositionally biased region" description="Basic and acidic residues" evidence="4">
    <location>
        <begin position="202"/>
        <end position="238"/>
    </location>
</feature>
<evidence type="ECO:0000259" key="5">
    <source>
        <dbReference type="Pfam" id="PF10258"/>
    </source>
</evidence>
<feature type="compositionally biased region" description="Low complexity" evidence="4">
    <location>
        <begin position="293"/>
        <end position="305"/>
    </location>
</feature>
<dbReference type="EMBL" id="AEYI02000291">
    <property type="protein sequence ID" value="KFG50560.1"/>
    <property type="molecule type" value="Genomic_DNA"/>
</dbReference>
<dbReference type="SMART" id="SM00248">
    <property type="entry name" value="ANK"/>
    <property type="match status" value="6"/>
</dbReference>
<feature type="repeat" description="ANK" evidence="3">
    <location>
        <begin position="375"/>
        <end position="407"/>
    </location>
</feature>
<feature type="compositionally biased region" description="Low complexity" evidence="4">
    <location>
        <begin position="804"/>
        <end position="815"/>
    </location>
</feature>
<feature type="compositionally biased region" description="Basic and acidic residues" evidence="4">
    <location>
        <begin position="1146"/>
        <end position="1161"/>
    </location>
</feature>
<keyword evidence="1" id="KW-0677">Repeat</keyword>
<dbReference type="PANTHER" id="PTHR24198:SF165">
    <property type="entry name" value="ANKYRIN REPEAT-CONTAINING PROTEIN-RELATED"/>
    <property type="match status" value="1"/>
</dbReference>
<dbReference type="InterPro" id="IPR036770">
    <property type="entry name" value="Ankyrin_rpt-contain_sf"/>
</dbReference>
<evidence type="ECO:0000313" key="7">
    <source>
        <dbReference type="Proteomes" id="UP000028828"/>
    </source>
</evidence>
<reference evidence="6 7" key="1">
    <citation type="submission" date="2014-03" db="EMBL/GenBank/DDBJ databases">
        <authorList>
            <person name="Sibley D."/>
            <person name="Venepally P."/>
            <person name="Karamycheva S."/>
            <person name="Hadjithomas M."/>
            <person name="Khan A."/>
            <person name="Brunk B."/>
            <person name="Roos D."/>
            <person name="Caler E."/>
            <person name="Lorenzi H."/>
        </authorList>
    </citation>
    <scope>NUCLEOTIDE SEQUENCE [LARGE SCALE GENOMIC DNA]</scope>
    <source>
        <strain evidence="7">p89</strain>
    </source>
</reference>
<dbReference type="Pfam" id="PF10258">
    <property type="entry name" value="PHAX_RNA-bd"/>
    <property type="match status" value="1"/>
</dbReference>
<feature type="region of interest" description="Disordered" evidence="4">
    <location>
        <begin position="907"/>
        <end position="932"/>
    </location>
</feature>